<dbReference type="AlphaFoldDB" id="A0A0E4A4L4"/>
<evidence type="ECO:0000256" key="3">
    <source>
        <dbReference type="ARBA" id="ARBA00022679"/>
    </source>
</evidence>
<evidence type="ECO:0000256" key="4">
    <source>
        <dbReference type="ARBA" id="ARBA00023136"/>
    </source>
</evidence>
<dbReference type="PANTHER" id="PTHR12563:SF17">
    <property type="entry name" value="DIHYDROXYACETONE PHOSPHATE ACYLTRANSFERASE"/>
    <property type="match status" value="1"/>
</dbReference>
<dbReference type="CDD" id="cd07993">
    <property type="entry name" value="LPLAT_DHAPAT-like"/>
    <property type="match status" value="1"/>
</dbReference>
<comment type="subcellular location">
    <subcellularLocation>
        <location evidence="1">Endomembrane system</location>
        <topology evidence="1">Peripheral membrane protein</topology>
    </subcellularLocation>
</comment>
<dbReference type="KEGG" id="reb:XU06_08015"/>
<evidence type="ECO:0000256" key="6">
    <source>
        <dbReference type="SAM" id="MobiDB-lite"/>
    </source>
</evidence>
<reference evidence="7 8" key="1">
    <citation type="submission" date="2020-12" db="EMBL/GenBank/DDBJ databases">
        <title>Draft genome sequence of furan degrading bacterial strain FUR100.</title>
        <authorList>
            <person name="Woiski C."/>
        </authorList>
    </citation>
    <scope>NUCLEOTIDE SEQUENCE [LARGE SCALE GENOMIC DNA]</scope>
    <source>
        <strain evidence="7 8">FUR100</strain>
    </source>
</reference>
<dbReference type="SMART" id="SM00563">
    <property type="entry name" value="PlsC"/>
    <property type="match status" value="1"/>
</dbReference>
<dbReference type="OMA" id="RFNLEWY"/>
<dbReference type="InterPro" id="IPR045520">
    <property type="entry name" value="GPAT/DHAPAT_C"/>
</dbReference>
<gene>
    <name evidence="7" type="ORF">I3517_09555</name>
</gene>
<dbReference type="InterPro" id="IPR022284">
    <property type="entry name" value="GPAT/DHAPAT"/>
</dbReference>
<dbReference type="Proteomes" id="UP000627573">
    <property type="component" value="Unassembled WGS sequence"/>
</dbReference>
<feature type="region of interest" description="Disordered" evidence="6">
    <location>
        <begin position="88"/>
        <end position="109"/>
    </location>
</feature>
<evidence type="ECO:0000256" key="1">
    <source>
        <dbReference type="ARBA" id="ARBA00004184"/>
    </source>
</evidence>
<accession>A0A0E4A4L4</accession>
<dbReference type="NCBIfam" id="NF002886">
    <property type="entry name" value="PRK03355.1"/>
    <property type="match status" value="1"/>
</dbReference>
<dbReference type="RefSeq" id="WP_020906768.1">
    <property type="nucleotide sequence ID" value="NZ_BHXB01000001.1"/>
</dbReference>
<dbReference type="InterPro" id="IPR002123">
    <property type="entry name" value="Plipid/glycerol_acylTrfase"/>
</dbReference>
<dbReference type="GO" id="GO:0004366">
    <property type="term" value="F:glycerol-3-phosphate O-acyltransferase activity"/>
    <property type="evidence" value="ECO:0007669"/>
    <property type="project" value="UniProtKB-EC"/>
</dbReference>
<name>A0A0E4A4L4_RHOER</name>
<dbReference type="PANTHER" id="PTHR12563">
    <property type="entry name" value="GLYCEROL-3-PHOSPHATE ACYLTRANSFERASE"/>
    <property type="match status" value="1"/>
</dbReference>
<dbReference type="GO" id="GO:0006629">
    <property type="term" value="P:lipid metabolic process"/>
    <property type="evidence" value="ECO:0007669"/>
    <property type="project" value="InterPro"/>
</dbReference>
<keyword evidence="8" id="KW-1185">Reference proteome</keyword>
<dbReference type="EC" id="2.3.1.15" evidence="7"/>
<protein>
    <submittedName>
        <fullName evidence="7">Glycerol-3-phosphate 1-O-acyltransferase</fullName>
        <ecNumber evidence="7">2.3.1.15</ecNumber>
    </submittedName>
</protein>
<dbReference type="GO" id="GO:0012505">
    <property type="term" value="C:endomembrane system"/>
    <property type="evidence" value="ECO:0007669"/>
    <property type="project" value="UniProtKB-SubCell"/>
</dbReference>
<keyword evidence="4" id="KW-0472">Membrane</keyword>
<dbReference type="Pfam" id="PF01553">
    <property type="entry name" value="Acyltransferase"/>
    <property type="match status" value="1"/>
</dbReference>
<proteinExistence type="inferred from homology"/>
<keyword evidence="3 7" id="KW-0808">Transferase</keyword>
<sequence>MSENTTNPRVYLTETMTEAEAGVLRKWLADKATSSEARPVTVNITDKTLAELAARTDDPMLAPLRVVWIPDTHTKHNVAVRLRDALAPRDPLHPGRGAQRRTLRTDPSRCQVIEGEPAPLSDLERRLEKSGGGSLPEFIRRQAALALERAELGLLGGQYKVSRFVVDEITDTRRFTTEVMALADRLNIAVAEVDRRAREALEEMVATQSRQAIAVWDRLGRYFARAYKLDVDTSRFEELRELNKEHSLVFLPSHRSYLDPLVLRPALIANGLPLNHVMGGLNISFWPMGSILKRSGTVFIRRSIGNDEVYKWSMHEYMRYLLTKRFNLEWYIEGGRGRTGKLRPPRFGLLTYLTKAFQVSGASDVYLVPVALSYDQLYEVGAMAAEALGAEKTPEGLRWMVGYVRAQGKRNGVAHVTIGRPLSLADALSQETDQRLAIQKAGIEVCHRINEVTPVTVSSLAMLAFLGIEDRALTVRELTAILTPLFGYITARNLPIAGDVELSDPRVIEKALQTHVDSGVLERFDRGGEQVFYLGKDQHLVAAFYRNNTIHFLVVRAITELVLQAAVEERFEDPVGDGWAEAKRIRDLMKFEFFFSDRDTFEQEMRTELTLIDPEWETVMAADKRTEHMIETVRPYLAHRVLQPFLEAYQVVADQLVLAPISTSFDEKSFISNCIDVAHQRRLRQQIASNESVSGELFATALNLARNRNLIEVDDDGVRARRLAFAAEIKVQVERLRHIRALAHARLDQVAMPVPDAAAVVTIPEANRAPAENEEVGL</sequence>
<evidence type="ECO:0000256" key="2">
    <source>
        <dbReference type="ARBA" id="ARBA00007937"/>
    </source>
</evidence>
<evidence type="ECO:0000256" key="5">
    <source>
        <dbReference type="ARBA" id="ARBA00023315"/>
    </source>
</evidence>
<comment type="similarity">
    <text evidence="2">Belongs to the GPAT/DAPAT family.</text>
</comment>
<organism evidence="7 8">
    <name type="scientific">Rhodococcus erythropolis</name>
    <name type="common">Arthrobacter picolinophilus</name>
    <dbReference type="NCBI Taxonomy" id="1833"/>
    <lineage>
        <taxon>Bacteria</taxon>
        <taxon>Bacillati</taxon>
        <taxon>Actinomycetota</taxon>
        <taxon>Actinomycetes</taxon>
        <taxon>Mycobacteriales</taxon>
        <taxon>Nocardiaceae</taxon>
        <taxon>Rhodococcus</taxon>
        <taxon>Rhodococcus erythropolis group</taxon>
    </lineage>
</organism>
<comment type="caution">
    <text evidence="7">The sequence shown here is derived from an EMBL/GenBank/DDBJ whole genome shotgun (WGS) entry which is preliminary data.</text>
</comment>
<evidence type="ECO:0000313" key="8">
    <source>
        <dbReference type="Proteomes" id="UP000627573"/>
    </source>
</evidence>
<dbReference type="EMBL" id="JAECSB010000030">
    <property type="protein sequence ID" value="MBH5142860.1"/>
    <property type="molecule type" value="Genomic_DNA"/>
</dbReference>
<dbReference type="SUPFAM" id="SSF69593">
    <property type="entry name" value="Glycerol-3-phosphate (1)-acyltransferase"/>
    <property type="match status" value="1"/>
</dbReference>
<dbReference type="GO" id="GO:0005886">
    <property type="term" value="C:plasma membrane"/>
    <property type="evidence" value="ECO:0007669"/>
    <property type="project" value="TreeGrafter"/>
</dbReference>
<dbReference type="Pfam" id="PF19277">
    <property type="entry name" value="GPAT_C"/>
    <property type="match status" value="1"/>
</dbReference>
<dbReference type="InterPro" id="IPR041728">
    <property type="entry name" value="GPAT/DHAPAT_LPLAT"/>
</dbReference>
<keyword evidence="5 7" id="KW-0012">Acyltransferase</keyword>
<evidence type="ECO:0000313" key="7">
    <source>
        <dbReference type="EMBL" id="MBH5142860.1"/>
    </source>
</evidence>